<sequence length="75" mass="8095">MEQHQATGKLNELAMGKVFLYCDESGAKGYADKDEAKPGEVGGHPLAANLDAFINWGDDPIGDGMYAHPLRHPRA</sequence>
<keyword evidence="2" id="KW-1185">Reference proteome</keyword>
<name>A0ABW4L2E5_9BURK</name>
<reference evidence="2" key="1">
    <citation type="journal article" date="2019" name="Int. J. Syst. Evol. Microbiol.">
        <title>The Global Catalogue of Microorganisms (GCM) 10K type strain sequencing project: providing services to taxonomists for standard genome sequencing and annotation.</title>
        <authorList>
            <consortium name="The Broad Institute Genomics Platform"/>
            <consortium name="The Broad Institute Genome Sequencing Center for Infectious Disease"/>
            <person name="Wu L."/>
            <person name="Ma J."/>
        </authorList>
    </citation>
    <scope>NUCLEOTIDE SEQUENCE [LARGE SCALE GENOMIC DNA]</scope>
    <source>
        <strain evidence="2">LMG 29247</strain>
    </source>
</reference>
<proteinExistence type="predicted"/>
<evidence type="ECO:0000313" key="2">
    <source>
        <dbReference type="Proteomes" id="UP001597304"/>
    </source>
</evidence>
<gene>
    <name evidence="1" type="ORF">ACFSF0_19615</name>
</gene>
<comment type="caution">
    <text evidence="1">The sequence shown here is derived from an EMBL/GenBank/DDBJ whole genome shotgun (WGS) entry which is preliminary data.</text>
</comment>
<dbReference type="EMBL" id="JBHUEJ010000049">
    <property type="protein sequence ID" value="MFD1712810.1"/>
    <property type="molecule type" value="Genomic_DNA"/>
</dbReference>
<organism evidence="1 2">
    <name type="scientific">Ottowia flava</name>
    <dbReference type="NCBI Taxonomy" id="2675430"/>
    <lineage>
        <taxon>Bacteria</taxon>
        <taxon>Pseudomonadati</taxon>
        <taxon>Pseudomonadota</taxon>
        <taxon>Betaproteobacteria</taxon>
        <taxon>Burkholderiales</taxon>
        <taxon>Comamonadaceae</taxon>
        <taxon>Ottowia</taxon>
    </lineage>
</organism>
<dbReference type="Proteomes" id="UP001597304">
    <property type="component" value="Unassembled WGS sequence"/>
</dbReference>
<evidence type="ECO:0000313" key="1">
    <source>
        <dbReference type="EMBL" id="MFD1712810.1"/>
    </source>
</evidence>
<dbReference type="RefSeq" id="WP_147914697.1">
    <property type="nucleotide sequence ID" value="NZ_JBHUEJ010000049.1"/>
</dbReference>
<protein>
    <recommendedName>
        <fullName evidence="3">DUF3800 domain-containing protein</fullName>
    </recommendedName>
</protein>
<accession>A0ABW4L2E5</accession>
<evidence type="ECO:0008006" key="3">
    <source>
        <dbReference type="Google" id="ProtNLM"/>
    </source>
</evidence>